<reference evidence="1 2" key="1">
    <citation type="submission" date="2018-05" db="EMBL/GenBank/DDBJ databases">
        <title>Genomic Encyclopedia of Type Strains, Phase IV (KMG-V): Genome sequencing to study the core and pangenomes of soil and plant-associated prokaryotes.</title>
        <authorList>
            <person name="Whitman W."/>
        </authorList>
    </citation>
    <scope>NUCLEOTIDE SEQUENCE [LARGE SCALE GENOMIC DNA]</scope>
    <source>
        <strain evidence="1 2">SCZa-39</strain>
    </source>
</reference>
<proteinExistence type="predicted"/>
<comment type="caution">
    <text evidence="1">The sequence shown here is derived from an EMBL/GenBank/DDBJ whole genome shotgun (WGS) entry which is preliminary data.</text>
</comment>
<evidence type="ECO:0000313" key="2">
    <source>
        <dbReference type="Proteomes" id="UP000245712"/>
    </source>
</evidence>
<organism evidence="1 2">
    <name type="scientific">Paraburkholderia unamae</name>
    <dbReference type="NCBI Taxonomy" id="219649"/>
    <lineage>
        <taxon>Bacteria</taxon>
        <taxon>Pseudomonadati</taxon>
        <taxon>Pseudomonadota</taxon>
        <taxon>Betaproteobacteria</taxon>
        <taxon>Burkholderiales</taxon>
        <taxon>Burkholderiaceae</taxon>
        <taxon>Paraburkholderia</taxon>
    </lineage>
</organism>
<sequence>MGILDKVAEIAGAVAAVEAEKKMHPEASLLAESVAAVMGYKGGGALAELAEEKLGGTQAADNADPQA</sequence>
<protein>
    <submittedName>
        <fullName evidence="1">Uncharacterized protein</fullName>
    </submittedName>
</protein>
<keyword evidence="2" id="KW-1185">Reference proteome</keyword>
<evidence type="ECO:0000313" key="1">
    <source>
        <dbReference type="EMBL" id="PVX78955.1"/>
    </source>
</evidence>
<name>A0ABX5KML0_9BURK</name>
<accession>A0ABX5KML0</accession>
<dbReference type="Proteomes" id="UP000245712">
    <property type="component" value="Unassembled WGS sequence"/>
</dbReference>
<dbReference type="EMBL" id="QEOB01000013">
    <property type="protein sequence ID" value="PVX78955.1"/>
    <property type="molecule type" value="Genomic_DNA"/>
</dbReference>
<gene>
    <name evidence="1" type="ORF">C7402_113228</name>
</gene>